<gene>
    <name evidence="4" type="ORF">L0668_02240</name>
</gene>
<dbReference type="EMBL" id="JAKGAS010000001">
    <property type="protein sequence ID" value="MCF2946908.1"/>
    <property type="molecule type" value="Genomic_DNA"/>
</dbReference>
<keyword evidence="5" id="KW-1185">Reference proteome</keyword>
<feature type="region of interest" description="Disordered" evidence="2">
    <location>
        <begin position="414"/>
        <end position="444"/>
    </location>
</feature>
<evidence type="ECO:0000256" key="1">
    <source>
        <dbReference type="ARBA" id="ARBA00009477"/>
    </source>
</evidence>
<comment type="caution">
    <text evidence="4">The sequence shown here is derived from an EMBL/GenBank/DDBJ whole genome shotgun (WGS) entry which is preliminary data.</text>
</comment>
<dbReference type="PANTHER" id="PTHR30469:SF12">
    <property type="entry name" value="MULTIDRUG RESISTANCE PROTEIN MDTA"/>
    <property type="match status" value="1"/>
</dbReference>
<dbReference type="Pfam" id="PF25917">
    <property type="entry name" value="BSH_RND"/>
    <property type="match status" value="1"/>
</dbReference>
<evidence type="ECO:0000256" key="2">
    <source>
        <dbReference type="SAM" id="MobiDB-lite"/>
    </source>
</evidence>
<protein>
    <submittedName>
        <fullName evidence="4">Efflux RND transporter periplasmic adaptor subunit</fullName>
    </submittedName>
</protein>
<dbReference type="SUPFAM" id="SSF111369">
    <property type="entry name" value="HlyD-like secretion proteins"/>
    <property type="match status" value="1"/>
</dbReference>
<dbReference type="Gene3D" id="2.40.50.100">
    <property type="match status" value="1"/>
</dbReference>
<sequence>MSNTKKWLLPLIIIIVTAVAANFILNNPPESRRGGPSNAPQMTVDVQKLTPQEYTVVVDSYGTVEPTTQSDLVAQVSGQITYVSPQFRNGGFFNKGDVLVKLDQRDYLANVKIAEAGLLSAQQALLEEQANSKQAAIDWERLGNGKQASDLVLRKPQLEAAKASLLSAEASLTRAQLALERTQITAPYDGRILSQLVDYGQVISSNSKIAEIFSTDSVEIRLPINNSDIDLVNFPEEFKTTQELQNVIEARFSSSLTKNQNWLGRIVRTEAAIDSSSQQLYIVAQIADPYNPQLHPGSSIKIGQYVSAEVQGKTINNAIVIANSAIYQGSYVYIVEDGLLLRKDIKIRWQNDSQAIIEEGLLAGENLVITPLGQVSSGTPVIISGERPQRTKPSNNSDGRLVDVAKRMGISVEELKAKRQAGGGKRPNGAPKDAKASAEPVSYE</sequence>
<dbReference type="NCBIfam" id="TIGR01730">
    <property type="entry name" value="RND_mfp"/>
    <property type="match status" value="1"/>
</dbReference>
<organism evidence="4 5">
    <name type="scientific">Paraglaciecola algarum</name>
    <dbReference type="NCBI Taxonomy" id="3050085"/>
    <lineage>
        <taxon>Bacteria</taxon>
        <taxon>Pseudomonadati</taxon>
        <taxon>Pseudomonadota</taxon>
        <taxon>Gammaproteobacteria</taxon>
        <taxon>Alteromonadales</taxon>
        <taxon>Alteromonadaceae</taxon>
        <taxon>Paraglaciecola</taxon>
    </lineage>
</organism>
<proteinExistence type="inferred from homology"/>
<feature type="domain" description="Multidrug resistance protein MdtA-like barrel-sandwich hybrid" evidence="3">
    <location>
        <begin position="71"/>
        <end position="209"/>
    </location>
</feature>
<dbReference type="RefSeq" id="WP_235310425.1">
    <property type="nucleotide sequence ID" value="NZ_JAKGAS010000001.1"/>
</dbReference>
<dbReference type="Gene3D" id="1.10.287.470">
    <property type="entry name" value="Helix hairpin bin"/>
    <property type="match status" value="1"/>
</dbReference>
<dbReference type="PANTHER" id="PTHR30469">
    <property type="entry name" value="MULTIDRUG RESISTANCE PROTEIN MDTA"/>
    <property type="match status" value="1"/>
</dbReference>
<dbReference type="Gene3D" id="2.40.30.170">
    <property type="match status" value="1"/>
</dbReference>
<name>A0ABS9D1X4_9ALTE</name>
<evidence type="ECO:0000313" key="4">
    <source>
        <dbReference type="EMBL" id="MCF2946908.1"/>
    </source>
</evidence>
<accession>A0ABS9D1X4</accession>
<dbReference type="Proteomes" id="UP001521137">
    <property type="component" value="Unassembled WGS sequence"/>
</dbReference>
<evidence type="ECO:0000259" key="3">
    <source>
        <dbReference type="Pfam" id="PF25917"/>
    </source>
</evidence>
<evidence type="ECO:0000313" key="5">
    <source>
        <dbReference type="Proteomes" id="UP001521137"/>
    </source>
</evidence>
<dbReference type="InterPro" id="IPR058625">
    <property type="entry name" value="MdtA-like_BSH"/>
</dbReference>
<feature type="region of interest" description="Disordered" evidence="2">
    <location>
        <begin position="380"/>
        <end position="400"/>
    </location>
</feature>
<dbReference type="Gene3D" id="2.40.420.20">
    <property type="match status" value="1"/>
</dbReference>
<reference evidence="4 5" key="1">
    <citation type="submission" date="2022-01" db="EMBL/GenBank/DDBJ databases">
        <title>Paraglaciecola sp. G1-23.</title>
        <authorList>
            <person name="Jin M.S."/>
            <person name="Han D.M."/>
            <person name="Kim H.M."/>
            <person name="Jeon C.O."/>
        </authorList>
    </citation>
    <scope>NUCLEOTIDE SEQUENCE [LARGE SCALE GENOMIC DNA]</scope>
    <source>
        <strain evidence="4 5">G1-23</strain>
    </source>
</reference>
<dbReference type="InterPro" id="IPR006143">
    <property type="entry name" value="RND_pump_MFP"/>
</dbReference>
<comment type="similarity">
    <text evidence="1">Belongs to the membrane fusion protein (MFP) (TC 8.A.1) family.</text>
</comment>